<evidence type="ECO:0000259" key="4">
    <source>
        <dbReference type="PROSITE" id="PS50043"/>
    </source>
</evidence>
<dbReference type="InterPro" id="IPR000792">
    <property type="entry name" value="Tscrpt_reg_LuxR_C"/>
</dbReference>
<keyword evidence="3" id="KW-0804">Transcription</keyword>
<accession>A0A9D7XUC2</accession>
<proteinExistence type="predicted"/>
<dbReference type="PANTHER" id="PTHR44688">
    <property type="entry name" value="DNA-BINDING TRANSCRIPTIONAL ACTIVATOR DEVR_DOSR"/>
    <property type="match status" value="1"/>
</dbReference>
<dbReference type="EMBL" id="JADKGK010000015">
    <property type="protein sequence ID" value="MBL0003748.1"/>
    <property type="molecule type" value="Genomic_DNA"/>
</dbReference>
<gene>
    <name evidence="5" type="ORF">IPP00_07060</name>
</gene>
<protein>
    <submittedName>
        <fullName evidence="5">Response regulator transcription factor</fullName>
    </submittedName>
</protein>
<dbReference type="AlphaFoldDB" id="A0A9D7XUC2"/>
<dbReference type="Proteomes" id="UP000886632">
    <property type="component" value="Unassembled WGS sequence"/>
</dbReference>
<organism evidence="5 6">
    <name type="scientific">Candidatus Phosphoribacter hodrii</name>
    <dbReference type="NCBI Taxonomy" id="2953743"/>
    <lineage>
        <taxon>Bacteria</taxon>
        <taxon>Bacillati</taxon>
        <taxon>Actinomycetota</taxon>
        <taxon>Actinomycetes</taxon>
        <taxon>Micrococcales</taxon>
        <taxon>Dermatophilaceae</taxon>
        <taxon>Candidatus Phosphoribacter</taxon>
    </lineage>
</organism>
<reference evidence="5" key="1">
    <citation type="submission" date="2020-10" db="EMBL/GenBank/DDBJ databases">
        <title>Connecting structure to function with the recovery of over 1000 high-quality activated sludge metagenome-assembled genomes encoding full-length rRNA genes using long-read sequencing.</title>
        <authorList>
            <person name="Singleton C.M."/>
            <person name="Petriglieri F."/>
            <person name="Kristensen J.M."/>
            <person name="Kirkegaard R.H."/>
            <person name="Michaelsen T.Y."/>
            <person name="Andersen M.H."/>
            <person name="Karst S.M."/>
            <person name="Dueholm M.S."/>
            <person name="Nielsen P.H."/>
            <person name="Albertsen M."/>
        </authorList>
    </citation>
    <scope>NUCLEOTIDE SEQUENCE</scope>
    <source>
        <strain evidence="5">Ribe_18-Q3-R11-54_MAXAC.001</strain>
    </source>
</reference>
<evidence type="ECO:0000256" key="2">
    <source>
        <dbReference type="ARBA" id="ARBA00023125"/>
    </source>
</evidence>
<dbReference type="PANTHER" id="PTHR44688:SF16">
    <property type="entry name" value="DNA-BINDING TRANSCRIPTIONAL ACTIVATOR DEVR_DOSR"/>
    <property type="match status" value="1"/>
</dbReference>
<dbReference type="InterPro" id="IPR036388">
    <property type="entry name" value="WH-like_DNA-bd_sf"/>
</dbReference>
<dbReference type="SUPFAM" id="SSF46894">
    <property type="entry name" value="C-terminal effector domain of the bipartite response regulators"/>
    <property type="match status" value="1"/>
</dbReference>
<sequence>MLRLLDEGRSNGEIGRALFISTKTASVHVSNILAKLGAASRGEAVALARAAGLLEQ</sequence>
<dbReference type="CDD" id="cd06170">
    <property type="entry name" value="LuxR_C_like"/>
    <property type="match status" value="1"/>
</dbReference>
<keyword evidence="1" id="KW-0805">Transcription regulation</keyword>
<dbReference type="PROSITE" id="PS50043">
    <property type="entry name" value="HTH_LUXR_2"/>
    <property type="match status" value="1"/>
</dbReference>
<evidence type="ECO:0000256" key="3">
    <source>
        <dbReference type="ARBA" id="ARBA00023163"/>
    </source>
</evidence>
<dbReference type="GO" id="GO:0003677">
    <property type="term" value="F:DNA binding"/>
    <property type="evidence" value="ECO:0007669"/>
    <property type="project" value="UniProtKB-KW"/>
</dbReference>
<feature type="domain" description="HTH luxR-type" evidence="4">
    <location>
        <begin position="1"/>
        <end position="52"/>
    </location>
</feature>
<dbReference type="InterPro" id="IPR016032">
    <property type="entry name" value="Sig_transdc_resp-reg_C-effctor"/>
</dbReference>
<name>A0A9D7XUC2_9MICO</name>
<dbReference type="Gene3D" id="1.10.10.10">
    <property type="entry name" value="Winged helix-like DNA-binding domain superfamily/Winged helix DNA-binding domain"/>
    <property type="match status" value="1"/>
</dbReference>
<evidence type="ECO:0000313" key="5">
    <source>
        <dbReference type="EMBL" id="MBL0003748.1"/>
    </source>
</evidence>
<dbReference type="SMART" id="SM00421">
    <property type="entry name" value="HTH_LUXR"/>
    <property type="match status" value="1"/>
</dbReference>
<dbReference type="Pfam" id="PF00196">
    <property type="entry name" value="GerE"/>
    <property type="match status" value="1"/>
</dbReference>
<evidence type="ECO:0000313" key="6">
    <source>
        <dbReference type="Proteomes" id="UP000886632"/>
    </source>
</evidence>
<comment type="caution">
    <text evidence="5">The sequence shown here is derived from an EMBL/GenBank/DDBJ whole genome shotgun (WGS) entry which is preliminary data.</text>
</comment>
<keyword evidence="2" id="KW-0238">DNA-binding</keyword>
<evidence type="ECO:0000256" key="1">
    <source>
        <dbReference type="ARBA" id="ARBA00023015"/>
    </source>
</evidence>
<dbReference type="PRINTS" id="PR00038">
    <property type="entry name" value="HTHLUXR"/>
</dbReference>
<dbReference type="GO" id="GO:0006355">
    <property type="term" value="P:regulation of DNA-templated transcription"/>
    <property type="evidence" value="ECO:0007669"/>
    <property type="project" value="InterPro"/>
</dbReference>